<proteinExistence type="predicted"/>
<dbReference type="KEGG" id="dfo:Dform_01103"/>
<accession>A0A1P8F7J0</accession>
<dbReference type="STRING" id="1839801.Dform_01103"/>
<feature type="transmembrane region" description="Helical" evidence="1">
    <location>
        <begin position="92"/>
        <end position="110"/>
    </location>
</feature>
<feature type="transmembrane region" description="Helical" evidence="1">
    <location>
        <begin position="6"/>
        <end position="25"/>
    </location>
</feature>
<evidence type="ECO:0000313" key="3">
    <source>
        <dbReference type="Proteomes" id="UP000185934"/>
    </source>
</evidence>
<evidence type="ECO:0000256" key="1">
    <source>
        <dbReference type="SAM" id="Phobius"/>
    </source>
</evidence>
<organism evidence="2 3">
    <name type="scientific">Dehalogenimonas formicexedens</name>
    <dbReference type="NCBI Taxonomy" id="1839801"/>
    <lineage>
        <taxon>Bacteria</taxon>
        <taxon>Bacillati</taxon>
        <taxon>Chloroflexota</taxon>
        <taxon>Dehalococcoidia</taxon>
        <taxon>Dehalococcoidales</taxon>
        <taxon>Dehalococcoidaceae</taxon>
        <taxon>Dehalogenimonas</taxon>
    </lineage>
</organism>
<feature type="transmembrane region" description="Helical" evidence="1">
    <location>
        <begin position="194"/>
        <end position="211"/>
    </location>
</feature>
<name>A0A1P8F7J0_9CHLR</name>
<keyword evidence="1" id="KW-1133">Transmembrane helix</keyword>
<dbReference type="RefSeq" id="WP_076004120.1">
    <property type="nucleotide sequence ID" value="NZ_CP018258.1"/>
</dbReference>
<dbReference type="OrthoDB" id="159908at2"/>
<feature type="transmembrane region" description="Helical" evidence="1">
    <location>
        <begin position="130"/>
        <end position="157"/>
    </location>
</feature>
<evidence type="ECO:0000313" key="2">
    <source>
        <dbReference type="EMBL" id="APV44437.1"/>
    </source>
</evidence>
<keyword evidence="1" id="KW-0812">Transmembrane</keyword>
<dbReference type="EMBL" id="CP018258">
    <property type="protein sequence ID" value="APV44437.1"/>
    <property type="molecule type" value="Genomic_DNA"/>
</dbReference>
<dbReference type="AlphaFoldDB" id="A0A1P8F7J0"/>
<dbReference type="Proteomes" id="UP000185934">
    <property type="component" value="Chromosome"/>
</dbReference>
<reference evidence="3" key="1">
    <citation type="submission" date="2016-11" db="EMBL/GenBank/DDBJ databases">
        <title>Dehalogenimonas formicexedens sp. nov., a chlorinated alkane respiring bacterium isolated from contaminated groundwater.</title>
        <authorList>
            <person name="Key T.A."/>
            <person name="Bowman K.S."/>
            <person name="Lee I."/>
            <person name="Chun J."/>
            <person name="Albuquerque L."/>
            <person name="da Costa M.S."/>
            <person name="Rainey F.A."/>
            <person name="Moe W.M."/>
        </authorList>
    </citation>
    <scope>NUCLEOTIDE SEQUENCE [LARGE SCALE GENOMIC DNA]</scope>
    <source>
        <strain evidence="3">NSZ-14</strain>
    </source>
</reference>
<feature type="transmembrane region" description="Helical" evidence="1">
    <location>
        <begin position="32"/>
        <end position="51"/>
    </location>
</feature>
<protein>
    <submittedName>
        <fullName evidence="2">Uncharacterized protein</fullName>
    </submittedName>
</protein>
<keyword evidence="3" id="KW-1185">Reference proteome</keyword>
<gene>
    <name evidence="2" type="ORF">Dform_01103</name>
</gene>
<feature type="transmembrane region" description="Helical" evidence="1">
    <location>
        <begin position="169"/>
        <end position="188"/>
    </location>
</feature>
<keyword evidence="1" id="KW-0472">Membrane</keyword>
<sequence length="235" mass="25713">MTVVPLITSIVSLIFAVLVLDQFFAHRRPYQLVWCLGLLMYTISAGSEFIANNSGITEAVYKTWYLFGAILVAAWLGMGTLYLLLKRGTANVIMIILAGISVYAAFKVLTVDIDVTGMTGLEAGIMPGGIVALTVILNIFGTLALAGGALYSAWFFWRKRLMKHRVTSNILIAFGAILPAMGGTNMRLSGDMTLFYFLELAGIIIIFLGFLRSNEVFGVARFPLIHGFARIDARK</sequence>
<feature type="transmembrane region" description="Helical" evidence="1">
    <location>
        <begin position="63"/>
        <end position="85"/>
    </location>
</feature>